<dbReference type="Proteomes" id="UP001497700">
    <property type="component" value="Unassembled WGS sequence"/>
</dbReference>
<evidence type="ECO:0000313" key="1">
    <source>
        <dbReference type="EMBL" id="KAI4865484.1"/>
    </source>
</evidence>
<dbReference type="EMBL" id="MU393471">
    <property type="protein sequence ID" value="KAI4865484.1"/>
    <property type="molecule type" value="Genomic_DNA"/>
</dbReference>
<organism evidence="1 2">
    <name type="scientific">Hypoxylon rubiginosum</name>
    <dbReference type="NCBI Taxonomy" id="110542"/>
    <lineage>
        <taxon>Eukaryota</taxon>
        <taxon>Fungi</taxon>
        <taxon>Dikarya</taxon>
        <taxon>Ascomycota</taxon>
        <taxon>Pezizomycotina</taxon>
        <taxon>Sordariomycetes</taxon>
        <taxon>Xylariomycetidae</taxon>
        <taxon>Xylariales</taxon>
        <taxon>Hypoxylaceae</taxon>
        <taxon>Hypoxylon</taxon>
    </lineage>
</organism>
<reference evidence="1 2" key="1">
    <citation type="journal article" date="2022" name="New Phytol.">
        <title>Ecological generalism drives hyperdiversity of secondary metabolite gene clusters in xylarialean endophytes.</title>
        <authorList>
            <person name="Franco M.E.E."/>
            <person name="Wisecaver J.H."/>
            <person name="Arnold A.E."/>
            <person name="Ju Y.M."/>
            <person name="Slot J.C."/>
            <person name="Ahrendt S."/>
            <person name="Moore L.P."/>
            <person name="Eastman K.E."/>
            <person name="Scott K."/>
            <person name="Konkel Z."/>
            <person name="Mondo S.J."/>
            <person name="Kuo A."/>
            <person name="Hayes R.D."/>
            <person name="Haridas S."/>
            <person name="Andreopoulos B."/>
            <person name="Riley R."/>
            <person name="LaButti K."/>
            <person name="Pangilinan J."/>
            <person name="Lipzen A."/>
            <person name="Amirebrahimi M."/>
            <person name="Yan J."/>
            <person name="Adam C."/>
            <person name="Keymanesh K."/>
            <person name="Ng V."/>
            <person name="Louie K."/>
            <person name="Northen T."/>
            <person name="Drula E."/>
            <person name="Henrissat B."/>
            <person name="Hsieh H.M."/>
            <person name="Youens-Clark K."/>
            <person name="Lutzoni F."/>
            <person name="Miadlikowska J."/>
            <person name="Eastwood D.C."/>
            <person name="Hamelin R.C."/>
            <person name="Grigoriev I.V."/>
            <person name="U'Ren J.M."/>
        </authorList>
    </citation>
    <scope>NUCLEOTIDE SEQUENCE [LARGE SCALE GENOMIC DNA]</scope>
    <source>
        <strain evidence="1 2">CBS 119005</strain>
    </source>
</reference>
<gene>
    <name evidence="1" type="ORF">F4820DRAFT_447976</name>
</gene>
<protein>
    <submittedName>
        <fullName evidence="1">Uncharacterized protein</fullName>
    </submittedName>
</protein>
<accession>A0ACB9Z327</accession>
<keyword evidence="2" id="KW-1185">Reference proteome</keyword>
<evidence type="ECO:0000313" key="2">
    <source>
        <dbReference type="Proteomes" id="UP001497700"/>
    </source>
</evidence>
<name>A0ACB9Z327_9PEZI</name>
<comment type="caution">
    <text evidence="1">The sequence shown here is derived from an EMBL/GenBank/DDBJ whole genome shotgun (WGS) entry which is preliminary data.</text>
</comment>
<proteinExistence type="predicted"/>
<sequence>MAMSYLATFVFAVIVTVTVTFFLYHTGLFNQIQHANATRSIQKQQAIANFGVLGRHTVESRLRARAIPNQRLAKAFGIVSSFTTEDPTIHYEFLRRASIDIDKMGPEHCVEFFNAAKLALDRTIHYFGPPVPPGHQYTLPLARVTRAFVLITTLNKFFSINPLSVDVDAAIQASEAINRLWVQSRIPEQAGQSADQTLLQHSLERLLPGRFPCEPKDHPLNIIMPAYETMWRAVLLTFVEAGFRTRDETASRQFQRVVEAIPECFGGADRWYGQVALDCAKEGLRLYPPTKRIYRAVPGTRGRTEIRYADVEKCHRDETVWGPDALQFRPSRWQFVSADMRRAFMPFGDGRHMCPAARGFGYRAVIIFAAVLARRLGTRESGVGVHFGGRNAELQSRPEALLPYGRQELEDWLYVVG</sequence>